<keyword evidence="6" id="KW-0732">Signal</keyword>
<dbReference type="InterPro" id="IPR000757">
    <property type="entry name" value="Beta-glucanase-like"/>
</dbReference>
<feature type="signal peptide" evidence="6">
    <location>
        <begin position="1"/>
        <end position="21"/>
    </location>
</feature>
<dbReference type="Pfam" id="PF00722">
    <property type="entry name" value="Glyco_hydro_16"/>
    <property type="match status" value="1"/>
</dbReference>
<keyword evidence="6" id="KW-0134">Cell wall</keyword>
<comment type="PTM">
    <text evidence="6">Contains at least one intrachain disulfide bond essential for its enzymatic activity.</text>
</comment>
<comment type="similarity">
    <text evidence="6">Belongs to the glycosyl hydrolase 16 family.</text>
</comment>
<dbReference type="AlphaFoldDB" id="A0A077RY16"/>
<organism evidence="8">
    <name type="scientific">Triticum aestivum</name>
    <name type="common">Wheat</name>
    <dbReference type="NCBI Taxonomy" id="4565"/>
    <lineage>
        <taxon>Eukaryota</taxon>
        <taxon>Viridiplantae</taxon>
        <taxon>Streptophyta</taxon>
        <taxon>Embryophyta</taxon>
        <taxon>Tracheophyta</taxon>
        <taxon>Spermatophyta</taxon>
        <taxon>Magnoliopsida</taxon>
        <taxon>Liliopsida</taxon>
        <taxon>Poales</taxon>
        <taxon>Poaceae</taxon>
        <taxon>BOP clade</taxon>
        <taxon>Pooideae</taxon>
        <taxon>Triticodae</taxon>
        <taxon>Triticeae</taxon>
        <taxon>Triticinae</taxon>
        <taxon>Triticum</taxon>
    </lineage>
</organism>
<keyword evidence="4 6" id="KW-0326">Glycosidase</keyword>
<accession>A0A077RY16</accession>
<evidence type="ECO:0000259" key="7">
    <source>
        <dbReference type="PROSITE" id="PS51762"/>
    </source>
</evidence>
<dbReference type="GO" id="GO:0010411">
    <property type="term" value="P:xyloglucan metabolic process"/>
    <property type="evidence" value="ECO:0007669"/>
    <property type="project" value="InterPro"/>
</dbReference>
<dbReference type="PANTHER" id="PTHR31062">
    <property type="entry name" value="XYLOGLUCAN ENDOTRANSGLUCOSYLASE/HYDROLASE PROTEIN 8-RELATED"/>
    <property type="match status" value="1"/>
</dbReference>
<dbReference type="SUPFAM" id="SSF49899">
    <property type="entry name" value="Concanavalin A-like lectins/glucanases"/>
    <property type="match status" value="1"/>
</dbReference>
<sequence length="296" mass="33631">MTSSLQPWALLLVLFLSNVLSLGAPATVFNENFVPVWGADGYHLANQGTQVSLTMDRNSGAGFRSKMMYGSGLFHMRIKLPAGYTAGVVTAFYLTTEPDYGDHDEVDFEFLGNVDGKPVALQTNIFLNGQGYREQKFYLWFDPAAAVHDYKILWNQHQLHIYHVHLDRTMLVDETPIRVLKNLAGRTPAYQFLTRPMRIRASIWDGSPWATDNGKIKVDWNRAPFTSAFQRFNVDACPATGGAPCGSPNLWWNKFRDLTPAQKAAYKNIKSKYMTYNYCDDKARFNYHLPVECSYN</sequence>
<keyword evidence="3" id="KW-1015">Disulfide bond</keyword>
<gene>
    <name evidence="8" type="ORF">TRAES_3BF156400080CFD_c1</name>
</gene>
<dbReference type="GO" id="GO:0048046">
    <property type="term" value="C:apoplast"/>
    <property type="evidence" value="ECO:0007669"/>
    <property type="project" value="UniProtKB-SubCell"/>
</dbReference>
<dbReference type="EMBL" id="HG670306">
    <property type="protein sequence ID" value="CDM82024.1"/>
    <property type="molecule type" value="Genomic_DNA"/>
</dbReference>
<reference evidence="8" key="1">
    <citation type="journal article" date="2014" name="Science">
        <title>Structural and functional partitioning of bread wheat chromosome 3B.</title>
        <authorList>
            <person name="Choulet F."/>
            <person name="Alberti A."/>
            <person name="Theil S."/>
            <person name="Glover N."/>
            <person name="Barbe V."/>
            <person name="Daron J."/>
            <person name="Pingault L."/>
            <person name="Sourdille P."/>
            <person name="Couloux A."/>
            <person name="Paux E."/>
            <person name="Leroy P."/>
            <person name="Mangenot S."/>
            <person name="Guilhot N."/>
            <person name="Le Gouis J."/>
            <person name="Balfourier F."/>
            <person name="Alaux M."/>
            <person name="Jamilloux V."/>
            <person name="Poulain J."/>
            <person name="Durand C."/>
            <person name="Bellec A."/>
            <person name="Gaspin C."/>
            <person name="Safar J."/>
            <person name="Dolezel J."/>
            <person name="Rogers J."/>
            <person name="Vandepoele K."/>
            <person name="Aury J.M."/>
            <person name="Mayer K."/>
            <person name="Berges H."/>
            <person name="Quesneville H."/>
            <person name="Wincker P."/>
            <person name="Feuillet C."/>
        </authorList>
    </citation>
    <scope>NUCLEOTIDE SEQUENCE</scope>
</reference>
<dbReference type="InterPro" id="IPR016455">
    <property type="entry name" value="XTH"/>
</dbReference>
<dbReference type="PIRSF" id="PIRSF005604">
    <property type="entry name" value="XET"/>
    <property type="match status" value="1"/>
</dbReference>
<feature type="active site" description="Nucleophile" evidence="5">
    <location>
        <position position="105"/>
    </location>
</feature>
<dbReference type="InterPro" id="IPR013320">
    <property type="entry name" value="ConA-like_dom_sf"/>
</dbReference>
<dbReference type="HOGENOM" id="CLU_048041_1_1_1"/>
<feature type="active site" description="Proton donor" evidence="5">
    <location>
        <position position="109"/>
    </location>
</feature>
<feature type="chain" id="PRO_5008441980" description="Xyloglucan endotransglucosylase/hydrolase" evidence="6">
    <location>
        <begin position="22"/>
        <end position="296"/>
    </location>
</feature>
<dbReference type="InterPro" id="IPR010713">
    <property type="entry name" value="XET_C"/>
</dbReference>
<dbReference type="PROSITE" id="PS51762">
    <property type="entry name" value="GH16_2"/>
    <property type="match status" value="1"/>
</dbReference>
<keyword evidence="1 6" id="KW-0808">Transferase</keyword>
<evidence type="ECO:0000256" key="1">
    <source>
        <dbReference type="ARBA" id="ARBA00022679"/>
    </source>
</evidence>
<evidence type="ECO:0000256" key="2">
    <source>
        <dbReference type="ARBA" id="ARBA00022801"/>
    </source>
</evidence>
<dbReference type="GO" id="GO:0042546">
    <property type="term" value="P:cell wall biogenesis"/>
    <property type="evidence" value="ECO:0007669"/>
    <property type="project" value="InterPro"/>
</dbReference>
<dbReference type="GO" id="GO:0071555">
    <property type="term" value="P:cell wall organization"/>
    <property type="evidence" value="ECO:0007669"/>
    <property type="project" value="UniProtKB-KW"/>
</dbReference>
<dbReference type="PRINTS" id="PR00737">
    <property type="entry name" value="GLHYDRLASE16"/>
</dbReference>
<protein>
    <recommendedName>
        <fullName evidence="6">Xyloglucan endotransglucosylase/hydrolase</fullName>
        <ecNumber evidence="6">2.4.1.207</ecNumber>
    </recommendedName>
</protein>
<evidence type="ECO:0000256" key="4">
    <source>
        <dbReference type="ARBA" id="ARBA00023295"/>
    </source>
</evidence>
<comment type="function">
    <text evidence="6">Catalyzes xyloglucan endohydrolysis (XEH) and/or endotransglycosylation (XET). Cleaves and religates xyloglucan polymers, an essential constituent of the primary cell wall, and thereby participates in cell wall construction of growing tissues.</text>
</comment>
<dbReference type="GO" id="GO:0016762">
    <property type="term" value="F:xyloglucan:xyloglucosyl transferase activity"/>
    <property type="evidence" value="ECO:0007669"/>
    <property type="project" value="UniProtKB-EC"/>
</dbReference>
<name>A0A077RY16_WHEAT</name>
<dbReference type="Pfam" id="PF06955">
    <property type="entry name" value="XET_C"/>
    <property type="match status" value="1"/>
</dbReference>
<keyword evidence="6" id="KW-0961">Cell wall biogenesis/degradation</keyword>
<comment type="subcellular location">
    <subcellularLocation>
        <location evidence="6">Secreted</location>
        <location evidence="6">Cell wall</location>
    </subcellularLocation>
    <subcellularLocation>
        <location evidence="6">Secreted</location>
        <location evidence="6">Extracellular space</location>
        <location evidence="6">Apoplast</location>
    </subcellularLocation>
</comment>
<proteinExistence type="inferred from homology"/>
<evidence type="ECO:0000256" key="3">
    <source>
        <dbReference type="ARBA" id="ARBA00023157"/>
    </source>
</evidence>
<dbReference type="GO" id="GO:0004553">
    <property type="term" value="F:hydrolase activity, hydrolyzing O-glycosyl compounds"/>
    <property type="evidence" value="ECO:0007669"/>
    <property type="project" value="InterPro"/>
</dbReference>
<evidence type="ECO:0000256" key="6">
    <source>
        <dbReference type="RuleBase" id="RU361120"/>
    </source>
</evidence>
<keyword evidence="6" id="KW-0964">Secreted</keyword>
<feature type="domain" description="GH16" evidence="7">
    <location>
        <begin position="1"/>
        <end position="229"/>
    </location>
</feature>
<keyword evidence="2 6" id="KW-0378">Hydrolase</keyword>
<evidence type="ECO:0000313" key="8">
    <source>
        <dbReference type="EMBL" id="CDM82024.1"/>
    </source>
</evidence>
<keyword evidence="6" id="KW-0052">Apoplast</keyword>
<dbReference type="Gene3D" id="2.60.120.200">
    <property type="match status" value="1"/>
</dbReference>
<evidence type="ECO:0000256" key="5">
    <source>
        <dbReference type="PIRSR" id="PIRSR005604-1"/>
    </source>
</evidence>
<dbReference type="EC" id="2.4.1.207" evidence="6"/>
<dbReference type="InterPro" id="IPR044791">
    <property type="entry name" value="Beta-glucanase/XTH"/>
</dbReference>
<dbReference type="InterPro" id="IPR008264">
    <property type="entry name" value="Beta_glucanase"/>
</dbReference>